<dbReference type="InterPro" id="IPR018490">
    <property type="entry name" value="cNMP-bd_dom_sf"/>
</dbReference>
<dbReference type="PROSITE" id="PS50042">
    <property type="entry name" value="CNMP_BINDING_3"/>
    <property type="match status" value="1"/>
</dbReference>
<dbReference type="InterPro" id="IPR014710">
    <property type="entry name" value="RmlC-like_jellyroll"/>
</dbReference>
<sequence length="173" mass="20131">MSRNQESQWLAGSRRKTQPAGSWLLRQGEPQSKIHLLHHGVARAVYHADNGIERVKEFYFAGEYCFLYLNWLTNTPADYSLQMIAAGKTTEIPLALLDAPENQEIKTQLLVQQLIYKEKKEQMLLLNTPEQRYQYVQTHFPDWESQLTQRDLANYIGITPVSLSRIRQRLNKG</sequence>
<gene>
    <name evidence="3" type="ORF">KL86CIT2_680039</name>
    <name evidence="2" type="ORF">KM92CIT3_30113</name>
</gene>
<dbReference type="AlphaFoldDB" id="A0A212I9I8"/>
<name>A0A212I9I8_9ENTR</name>
<reference evidence="2" key="1">
    <citation type="submission" date="2016-04" db="EMBL/GenBank/DDBJ databases">
        <authorList>
            <person name="Evans L.H."/>
            <person name="Alamgir A."/>
            <person name="Owens N."/>
            <person name="Weber N.D."/>
            <person name="Virtaneva K."/>
            <person name="Barbian K."/>
            <person name="Babar A."/>
            <person name="Rosenke K."/>
        </authorList>
    </citation>
    <scope>NUCLEOTIDE SEQUENCE</scope>
    <source>
        <strain evidence="3">86-2</strain>
        <strain evidence="2">92-3</strain>
    </source>
</reference>
<dbReference type="SUPFAM" id="SSF51206">
    <property type="entry name" value="cAMP-binding domain-like"/>
    <property type="match status" value="1"/>
</dbReference>
<accession>A0A212I9I8</accession>
<organism evidence="2">
    <name type="scientific">uncultured Citrobacter sp</name>
    <dbReference type="NCBI Taxonomy" id="200446"/>
    <lineage>
        <taxon>Bacteria</taxon>
        <taxon>Pseudomonadati</taxon>
        <taxon>Pseudomonadota</taxon>
        <taxon>Gammaproteobacteria</taxon>
        <taxon>Enterobacterales</taxon>
        <taxon>Enterobacteriaceae</taxon>
        <taxon>Citrobacter</taxon>
        <taxon>environmental samples</taxon>
    </lineage>
</organism>
<dbReference type="EMBL" id="FLUB01000015">
    <property type="protein sequence ID" value="SBV63482.1"/>
    <property type="molecule type" value="Genomic_DNA"/>
</dbReference>
<feature type="domain" description="Cyclic nucleotide-binding" evidence="1">
    <location>
        <begin position="1"/>
        <end position="76"/>
    </location>
</feature>
<dbReference type="InterPro" id="IPR000595">
    <property type="entry name" value="cNMP-bd_dom"/>
</dbReference>
<proteinExistence type="predicted"/>
<dbReference type="RefSeq" id="WP_046671348.1">
    <property type="nucleotide sequence ID" value="NZ_LT598672.1"/>
</dbReference>
<dbReference type="Gene3D" id="2.60.120.10">
    <property type="entry name" value="Jelly Rolls"/>
    <property type="match status" value="1"/>
</dbReference>
<evidence type="ECO:0000313" key="2">
    <source>
        <dbReference type="EMBL" id="SBV63482.1"/>
    </source>
</evidence>
<evidence type="ECO:0000259" key="1">
    <source>
        <dbReference type="PROSITE" id="PS50042"/>
    </source>
</evidence>
<evidence type="ECO:0000313" key="3">
    <source>
        <dbReference type="EMBL" id="SBV69276.1"/>
    </source>
</evidence>
<protein>
    <submittedName>
        <fullName evidence="2">Crp family transcriptional regulator</fullName>
    </submittedName>
</protein>
<dbReference type="EMBL" id="FLUA01000069">
    <property type="protein sequence ID" value="SBV69276.1"/>
    <property type="molecule type" value="Genomic_DNA"/>
</dbReference>